<evidence type="ECO:0008006" key="3">
    <source>
        <dbReference type="Google" id="ProtNLM"/>
    </source>
</evidence>
<evidence type="ECO:0000313" key="1">
    <source>
        <dbReference type="EMBL" id="KGP92382.1"/>
    </source>
</evidence>
<keyword evidence="2" id="KW-1185">Reference proteome</keyword>
<proteinExistence type="predicted"/>
<dbReference type="EMBL" id="AVBG01000003">
    <property type="protein sequence ID" value="KGP92382.1"/>
    <property type="molecule type" value="Genomic_DNA"/>
</dbReference>
<comment type="caution">
    <text evidence="1">The sequence shown here is derived from an EMBL/GenBank/DDBJ whole genome shotgun (WGS) entry which is preliminary data.</text>
</comment>
<dbReference type="Pfam" id="PF10612">
    <property type="entry name" value="Spore-coat_CotZ"/>
    <property type="match status" value="1"/>
</dbReference>
<gene>
    <name evidence="1" type="ORF">N780_01630</name>
</gene>
<dbReference type="STRING" id="1385513.N780_01630"/>
<dbReference type="InterPro" id="IPR019593">
    <property type="entry name" value="Spore_coat_protein_Z/Y"/>
</dbReference>
<dbReference type="OrthoDB" id="1655185at2"/>
<dbReference type="Proteomes" id="UP000030153">
    <property type="component" value="Unassembled WGS sequence"/>
</dbReference>
<sequence length="184" mass="19993">MSCCGKSGTNRCVCDKVREIARVQDAVDRDCCESGSCHRAIEDLVSPTGGDGRDTIPFVLLCGCENTFAGLLPYFAWGVKKFNGCSGLYPSPFFRVKRFVEGKRCCAILELLYPEKCSGSLFKYSNFFRTGICVEVDLSNFTGITCFHPVAALNASEADMDAGAELVQQLKSDPSMMGSLSSDN</sequence>
<accession>A0A0A2UVU1</accession>
<dbReference type="eggNOG" id="ENOG50347XU">
    <property type="taxonomic scope" value="Bacteria"/>
</dbReference>
<reference evidence="1 2" key="1">
    <citation type="submission" date="2013-08" db="EMBL/GenBank/DDBJ databases">
        <title>Genome of Pontibacillus chungwhensis.</title>
        <authorList>
            <person name="Wang Q."/>
            <person name="Wang G."/>
        </authorList>
    </citation>
    <scope>NUCLEOTIDE SEQUENCE [LARGE SCALE GENOMIC DNA]</scope>
    <source>
        <strain evidence="1 2">BH030062</strain>
    </source>
</reference>
<dbReference type="AlphaFoldDB" id="A0A0A2UVU1"/>
<evidence type="ECO:0000313" key="2">
    <source>
        <dbReference type="Proteomes" id="UP000030153"/>
    </source>
</evidence>
<protein>
    <recommendedName>
        <fullName evidence="3">Spore coat protein</fullName>
    </recommendedName>
</protein>
<dbReference type="RefSeq" id="WP_036781458.1">
    <property type="nucleotide sequence ID" value="NZ_AVBG01000003.1"/>
</dbReference>
<name>A0A0A2UVU1_9BACI</name>
<organism evidence="1 2">
    <name type="scientific">Pontibacillus chungwhensis BH030062</name>
    <dbReference type="NCBI Taxonomy" id="1385513"/>
    <lineage>
        <taxon>Bacteria</taxon>
        <taxon>Bacillati</taxon>
        <taxon>Bacillota</taxon>
        <taxon>Bacilli</taxon>
        <taxon>Bacillales</taxon>
        <taxon>Bacillaceae</taxon>
        <taxon>Pontibacillus</taxon>
    </lineage>
</organism>